<dbReference type="InterPro" id="IPR052942">
    <property type="entry name" value="LPS_cholinephosphotransferase"/>
</dbReference>
<dbReference type="Proteomes" id="UP000008805">
    <property type="component" value="Chromosome"/>
</dbReference>
<proteinExistence type="predicted"/>
<organism evidence="2 3">
    <name type="scientific">Gordonibacter pamelaeae 7-10-1-b</name>
    <dbReference type="NCBI Taxonomy" id="657308"/>
    <lineage>
        <taxon>Bacteria</taxon>
        <taxon>Bacillati</taxon>
        <taxon>Actinomycetota</taxon>
        <taxon>Coriobacteriia</taxon>
        <taxon>Eggerthellales</taxon>
        <taxon>Eggerthellaceae</taxon>
        <taxon>Gordonibacter</taxon>
    </lineage>
</organism>
<dbReference type="PANTHER" id="PTHR43404:SF2">
    <property type="entry name" value="LIPOPOLYSACCHARIDE CHOLINEPHOSPHOTRANSFERASE LICD"/>
    <property type="match status" value="1"/>
</dbReference>
<sequence length="264" mass="30782">MHPIELDELKSIELDILLAFHDYCEQKGLSYMLYYGTLLGAVRHQGFIPWDDDIDVVMPRDDYEAFFRSFPCDSSFETIKLISYRDRSSIYPFIKLVDTRTEVVEDFVDPRYKTGVWIDIFPMDGLPEDDRPFKENRKAMRKYDFTVGDTTTGTTPFRCMAKRLLTPILASSDIYRVAARLDAIASETSIDPRHDVGAVVWGYGKRERMPYPILERALLDFEGHRLYAPTLYEECLTRIFDDFRTPPPENERKPHAIHATWIAD</sequence>
<evidence type="ECO:0000313" key="2">
    <source>
        <dbReference type="EMBL" id="CBL03251.1"/>
    </source>
</evidence>
<dbReference type="PANTHER" id="PTHR43404">
    <property type="entry name" value="LIPOPOLYSACCHARIDE CHOLINEPHOSPHOTRANSFERASE LICD"/>
    <property type="match status" value="1"/>
</dbReference>
<gene>
    <name evidence="2" type="ORF">GPA_00400</name>
</gene>
<reference evidence="2 3" key="2">
    <citation type="submission" date="2010-03" db="EMBL/GenBank/DDBJ databases">
        <authorList>
            <person name="Pajon A."/>
        </authorList>
    </citation>
    <scope>NUCLEOTIDE SEQUENCE [LARGE SCALE GENOMIC DNA]</scope>
    <source>
        <strain evidence="3">7-10-1-b</strain>
    </source>
</reference>
<dbReference type="RefSeq" id="WP_015538601.1">
    <property type="nucleotide sequence ID" value="NC_021021.1"/>
</dbReference>
<dbReference type="GO" id="GO:0016740">
    <property type="term" value="F:transferase activity"/>
    <property type="evidence" value="ECO:0007669"/>
    <property type="project" value="UniProtKB-KW"/>
</dbReference>
<keyword evidence="2" id="KW-0808">Transferase</keyword>
<dbReference type="InterPro" id="IPR007074">
    <property type="entry name" value="LicD/FKTN/FKRP_NTP_transf"/>
</dbReference>
<name>D6E6A4_9ACTN</name>
<evidence type="ECO:0000259" key="1">
    <source>
        <dbReference type="Pfam" id="PF04991"/>
    </source>
</evidence>
<dbReference type="EMBL" id="FP929047">
    <property type="protein sequence ID" value="CBL03251.1"/>
    <property type="molecule type" value="Genomic_DNA"/>
</dbReference>
<dbReference type="GO" id="GO:0009100">
    <property type="term" value="P:glycoprotein metabolic process"/>
    <property type="evidence" value="ECO:0007669"/>
    <property type="project" value="UniProtKB-ARBA"/>
</dbReference>
<dbReference type="Pfam" id="PF04991">
    <property type="entry name" value="LicD"/>
    <property type="match status" value="1"/>
</dbReference>
<dbReference type="KEGG" id="gpa:GPA_00400"/>
<reference evidence="2 3" key="1">
    <citation type="submission" date="2010-03" db="EMBL/GenBank/DDBJ databases">
        <title>The genome sequence of Gordonibacter pamelaeae 7-10-1-bT.</title>
        <authorList>
            <consortium name="metaHIT consortium -- http://www.metahit.eu/"/>
            <person name="Pajon A."/>
            <person name="Turner K."/>
            <person name="Parkhill J."/>
            <person name="Timmis K."/>
            <person name="Oxley A."/>
            <person name="Wurdemann D."/>
        </authorList>
    </citation>
    <scope>NUCLEOTIDE SEQUENCE [LARGE SCALE GENOMIC DNA]</scope>
    <source>
        <strain evidence="3">7-10-1-b</strain>
    </source>
</reference>
<dbReference type="AlphaFoldDB" id="D6E6A4"/>
<accession>D6E6A4</accession>
<dbReference type="EC" id="2.7.8.-" evidence="2"/>
<dbReference type="PATRIC" id="fig|657308.3.peg.374"/>
<dbReference type="HOGENOM" id="CLU_075543_1_0_11"/>
<feature type="domain" description="LicD/FKTN/FKRP nucleotidyltransferase" evidence="1">
    <location>
        <begin position="24"/>
        <end position="240"/>
    </location>
</feature>
<keyword evidence="3" id="KW-1185">Reference proteome</keyword>
<evidence type="ECO:0000313" key="3">
    <source>
        <dbReference type="Proteomes" id="UP000008805"/>
    </source>
</evidence>
<protein>
    <submittedName>
        <fullName evidence="2">LPS biosynthesis protein</fullName>
        <ecNumber evidence="2">2.7.8.-</ecNumber>
    </submittedName>
</protein>